<dbReference type="AlphaFoldDB" id="A0A1M7ZRV1"/>
<proteinExistence type="predicted"/>
<feature type="region of interest" description="Disordered" evidence="1">
    <location>
        <begin position="164"/>
        <end position="200"/>
    </location>
</feature>
<feature type="chain" id="PRO_5013156156" evidence="2">
    <location>
        <begin position="26"/>
        <end position="200"/>
    </location>
</feature>
<evidence type="ECO:0000313" key="4">
    <source>
        <dbReference type="Proteomes" id="UP000186406"/>
    </source>
</evidence>
<name>A0A1M7ZRV1_9HYPH</name>
<dbReference type="EMBL" id="FRXO01000016">
    <property type="protein sequence ID" value="SHO67597.1"/>
    <property type="molecule type" value="Genomic_DNA"/>
</dbReference>
<accession>A0A1M7ZRV1</accession>
<feature type="signal peptide" evidence="2">
    <location>
        <begin position="1"/>
        <end position="25"/>
    </location>
</feature>
<evidence type="ECO:0000313" key="3">
    <source>
        <dbReference type="EMBL" id="SHO67597.1"/>
    </source>
</evidence>
<feature type="compositionally biased region" description="Low complexity" evidence="1">
    <location>
        <begin position="28"/>
        <end position="42"/>
    </location>
</feature>
<feature type="region of interest" description="Disordered" evidence="1">
    <location>
        <begin position="28"/>
        <end position="86"/>
    </location>
</feature>
<dbReference type="Proteomes" id="UP000186406">
    <property type="component" value="Unassembled WGS sequence"/>
</dbReference>
<feature type="compositionally biased region" description="Pro residues" evidence="1">
    <location>
        <begin position="43"/>
        <end position="66"/>
    </location>
</feature>
<keyword evidence="2" id="KW-0732">Signal</keyword>
<evidence type="ECO:0000256" key="2">
    <source>
        <dbReference type="SAM" id="SignalP"/>
    </source>
</evidence>
<protein>
    <submittedName>
        <fullName evidence="3">UV excision repair protein RAD23</fullName>
    </submittedName>
</protein>
<keyword evidence="4" id="KW-1185">Reference proteome</keyword>
<gene>
    <name evidence="3" type="ORF">SAMN02745172_04278</name>
</gene>
<evidence type="ECO:0000256" key="1">
    <source>
        <dbReference type="SAM" id="MobiDB-lite"/>
    </source>
</evidence>
<dbReference type="RefSeq" id="WP_073632579.1">
    <property type="nucleotide sequence ID" value="NZ_FRXO01000016.1"/>
</dbReference>
<reference evidence="3 4" key="1">
    <citation type="submission" date="2016-12" db="EMBL/GenBank/DDBJ databases">
        <authorList>
            <person name="Song W.-J."/>
            <person name="Kurnit D.M."/>
        </authorList>
    </citation>
    <scope>NUCLEOTIDE SEQUENCE [LARGE SCALE GENOMIC DNA]</scope>
    <source>
        <strain evidence="3 4">DSM 19599</strain>
    </source>
</reference>
<organism evidence="3 4">
    <name type="scientific">Pseudoxanthobacter soli DSM 19599</name>
    <dbReference type="NCBI Taxonomy" id="1123029"/>
    <lineage>
        <taxon>Bacteria</taxon>
        <taxon>Pseudomonadati</taxon>
        <taxon>Pseudomonadota</taxon>
        <taxon>Alphaproteobacteria</taxon>
        <taxon>Hyphomicrobiales</taxon>
        <taxon>Segnochrobactraceae</taxon>
        <taxon>Pseudoxanthobacter</taxon>
    </lineage>
</organism>
<sequence>MIMLPFARRCVIAAALLSMAPAAWAQEAPAPAAPAAESQGQAAPPPAAAPAQPAPAEPAPAQPAPAPAAAAPAPEKPKAPPSPAARAECAWAGERIIGLLWRDDIRTANDFLSLYDRFECPSEHVPVAFACLIRVGVSSEQGDPGLPLRSRACWADPALDPATLKVPAAPAEGQKAEEQKPAEPGASAPKPEQPAEQKAQ</sequence>